<comment type="catalytic activity">
    <reaction evidence="8">
        <text>L-homoserine + ATP = O-phospho-L-homoserine + ADP + H(+)</text>
        <dbReference type="Rhea" id="RHEA:13985"/>
        <dbReference type="ChEBI" id="CHEBI:15378"/>
        <dbReference type="ChEBI" id="CHEBI:30616"/>
        <dbReference type="ChEBI" id="CHEBI:57476"/>
        <dbReference type="ChEBI" id="CHEBI:57590"/>
        <dbReference type="ChEBI" id="CHEBI:456216"/>
        <dbReference type="EC" id="2.7.1.39"/>
    </reaction>
</comment>
<dbReference type="NCBIfam" id="TIGR00938">
    <property type="entry name" value="thrB_alt"/>
    <property type="match status" value="1"/>
</dbReference>
<keyword evidence="2 8" id="KW-0808">Transferase</keyword>
<feature type="domain" description="Aminoglycoside phosphotransferase" evidence="10">
    <location>
        <begin position="27"/>
        <end position="253"/>
    </location>
</feature>
<dbReference type="InterPro" id="IPR050249">
    <property type="entry name" value="Pseudomonas-type_ThrB"/>
</dbReference>
<dbReference type="Gene3D" id="3.30.200.20">
    <property type="entry name" value="Phosphorylase Kinase, domain 1"/>
    <property type="match status" value="1"/>
</dbReference>
<comment type="pathway">
    <text evidence="8">Amino-acid biosynthesis; L-threonine biosynthesis; L-threonine from L-aspartate: step 4/5.</text>
</comment>
<dbReference type="HAMAP" id="MF_00301">
    <property type="entry name" value="Homoser_kinase_2"/>
    <property type="match status" value="1"/>
</dbReference>
<dbReference type="InterPro" id="IPR011009">
    <property type="entry name" value="Kinase-like_dom_sf"/>
</dbReference>
<dbReference type="EMBL" id="CP119391">
    <property type="protein sequence ID" value="WNK20694.1"/>
    <property type="molecule type" value="Genomic_DNA"/>
</dbReference>
<dbReference type="Gene3D" id="3.90.1200.10">
    <property type="match status" value="1"/>
</dbReference>
<dbReference type="GO" id="GO:0004413">
    <property type="term" value="F:homoserine kinase activity"/>
    <property type="evidence" value="ECO:0007669"/>
    <property type="project" value="UniProtKB-EC"/>
</dbReference>
<evidence type="ECO:0000256" key="9">
    <source>
        <dbReference type="NCBIfam" id="TIGR00938"/>
    </source>
</evidence>
<evidence type="ECO:0000256" key="2">
    <source>
        <dbReference type="ARBA" id="ARBA00022679"/>
    </source>
</evidence>
<keyword evidence="4 8" id="KW-0547">Nucleotide-binding</keyword>
<keyword evidence="3 8" id="KW-0791">Threonine biosynthesis</keyword>
<dbReference type="RefSeq" id="WP_311884461.1">
    <property type="nucleotide sequence ID" value="NZ_CP119391.1"/>
</dbReference>
<evidence type="ECO:0000256" key="6">
    <source>
        <dbReference type="ARBA" id="ARBA00022840"/>
    </source>
</evidence>
<evidence type="ECO:0000313" key="11">
    <source>
        <dbReference type="EMBL" id="WNK20694.1"/>
    </source>
</evidence>
<keyword evidence="12" id="KW-1185">Reference proteome</keyword>
<evidence type="ECO:0000256" key="1">
    <source>
        <dbReference type="ARBA" id="ARBA00022605"/>
    </source>
</evidence>
<keyword evidence="5 8" id="KW-0418">Kinase</keyword>
<evidence type="ECO:0000256" key="4">
    <source>
        <dbReference type="ARBA" id="ARBA00022741"/>
    </source>
</evidence>
<dbReference type="Proteomes" id="UP001301869">
    <property type="component" value="Chromosome"/>
</dbReference>
<evidence type="ECO:0000256" key="3">
    <source>
        <dbReference type="ARBA" id="ARBA00022697"/>
    </source>
</evidence>
<dbReference type="SUPFAM" id="SSF56112">
    <property type="entry name" value="Protein kinase-like (PK-like)"/>
    <property type="match status" value="1"/>
</dbReference>
<comment type="similarity">
    <text evidence="7 8">Belongs to the pseudomonas-type ThrB family.</text>
</comment>
<keyword evidence="1 8" id="KW-0028">Amino-acid biosynthesis</keyword>
<dbReference type="PANTHER" id="PTHR21064:SF6">
    <property type="entry name" value="AMINOGLYCOSIDE PHOSPHOTRANSFERASE DOMAIN-CONTAINING PROTEIN"/>
    <property type="match status" value="1"/>
</dbReference>
<protein>
    <recommendedName>
        <fullName evidence="8 9">Homoserine kinase</fullName>
        <shortName evidence="8">HK</shortName>
        <shortName evidence="8">HSK</shortName>
        <ecNumber evidence="8 9">2.7.1.39</ecNumber>
    </recommendedName>
</protein>
<reference evidence="11 12" key="1">
    <citation type="submission" date="2023-03" db="EMBL/GenBank/DDBJ databases">
        <title>Halomonas sp. nov., isolated from Korean tranditional fermented seafood 'Jeotgal'.</title>
        <authorList>
            <person name="Kim B."/>
            <person name="Shin N.-R."/>
        </authorList>
    </citation>
    <scope>NUCLEOTIDE SEQUENCE [LARGE SCALE GENOMIC DNA]</scope>
    <source>
        <strain evidence="11 12">SG2L-4</strain>
    </source>
</reference>
<proteinExistence type="inferred from homology"/>
<organism evidence="11 12">
    <name type="scientific">Halomonas piscis</name>
    <dbReference type="NCBI Taxonomy" id="3031727"/>
    <lineage>
        <taxon>Bacteria</taxon>
        <taxon>Pseudomonadati</taxon>
        <taxon>Pseudomonadota</taxon>
        <taxon>Gammaproteobacteria</taxon>
        <taxon>Oceanospirillales</taxon>
        <taxon>Halomonadaceae</taxon>
        <taxon>Halomonas</taxon>
    </lineage>
</organism>
<dbReference type="CDD" id="cd05153">
    <property type="entry name" value="HomoserineK_II"/>
    <property type="match status" value="1"/>
</dbReference>
<dbReference type="NCBIfam" id="NF003558">
    <property type="entry name" value="PRK05231.1"/>
    <property type="match status" value="1"/>
</dbReference>
<dbReference type="InterPro" id="IPR005280">
    <property type="entry name" value="Homoserine_kinase_II"/>
</dbReference>
<dbReference type="Pfam" id="PF01636">
    <property type="entry name" value="APH"/>
    <property type="match status" value="1"/>
</dbReference>
<evidence type="ECO:0000259" key="10">
    <source>
        <dbReference type="Pfam" id="PF01636"/>
    </source>
</evidence>
<evidence type="ECO:0000313" key="12">
    <source>
        <dbReference type="Proteomes" id="UP001301869"/>
    </source>
</evidence>
<name>A0ABY9Z0M5_9GAMM</name>
<dbReference type="EC" id="2.7.1.39" evidence="8 9"/>
<sequence length="329" mass="36926">MAVFTPLGDAQVATFLEPFDVGRFVSLQGVAGGTENSTFFVTTDRCELVLTLFEQGEQEELPFFVDLLDYLDAYRLPIPGPVHDRDGVALKRLADKPALLFPRLPGRHPENPSLEQCRVIGDTLGRMHQLSRHFSGHRPNPRDLSWLTAMHHKVLGFLRQEDQTLMKNAVDDFEGEFAARGELPQGALHGDLFRDNTLFEGDRLGGIIDFYNGCTGDLLFDLAIVINDWATAEDGRLDQARHDVIINAYQARRALTADERALWPTMLSMTALRYWLSRLLVVYVNPPAHDLTPHDPTQFRTIFKARQMYGTLPLPEAPASTAGQSKTAR</sequence>
<evidence type="ECO:0000256" key="5">
    <source>
        <dbReference type="ARBA" id="ARBA00022777"/>
    </source>
</evidence>
<accession>A0ABY9Z0M5</accession>
<gene>
    <name evidence="8" type="primary">thrB</name>
    <name evidence="11" type="ORF">P1P91_03165</name>
</gene>
<keyword evidence="6 8" id="KW-0067">ATP-binding</keyword>
<dbReference type="InterPro" id="IPR002575">
    <property type="entry name" value="Aminoglycoside_PTrfase"/>
</dbReference>
<evidence type="ECO:0000256" key="7">
    <source>
        <dbReference type="ARBA" id="ARBA00038240"/>
    </source>
</evidence>
<dbReference type="PANTHER" id="PTHR21064">
    <property type="entry name" value="AMINOGLYCOSIDE PHOSPHOTRANSFERASE DOMAIN-CONTAINING PROTEIN-RELATED"/>
    <property type="match status" value="1"/>
</dbReference>
<evidence type="ECO:0000256" key="8">
    <source>
        <dbReference type="HAMAP-Rule" id="MF_00301"/>
    </source>
</evidence>